<protein>
    <submittedName>
        <fullName evidence="1">Uncharacterized protein</fullName>
    </submittedName>
</protein>
<gene>
    <name evidence="1" type="ORF">LCGC14_1653070</name>
</gene>
<accession>A0A0F9HWB3</accession>
<dbReference type="EMBL" id="LAZR01013930">
    <property type="protein sequence ID" value="KKM19691.1"/>
    <property type="molecule type" value="Genomic_DNA"/>
</dbReference>
<reference evidence="1" key="1">
    <citation type="journal article" date="2015" name="Nature">
        <title>Complex archaea that bridge the gap between prokaryotes and eukaryotes.</title>
        <authorList>
            <person name="Spang A."/>
            <person name="Saw J.H."/>
            <person name="Jorgensen S.L."/>
            <person name="Zaremba-Niedzwiedzka K."/>
            <person name="Martijn J."/>
            <person name="Lind A.E."/>
            <person name="van Eijk R."/>
            <person name="Schleper C."/>
            <person name="Guy L."/>
            <person name="Ettema T.J."/>
        </authorList>
    </citation>
    <scope>NUCLEOTIDE SEQUENCE</scope>
</reference>
<dbReference type="AlphaFoldDB" id="A0A0F9HWB3"/>
<name>A0A0F9HWB3_9ZZZZ</name>
<proteinExistence type="predicted"/>
<comment type="caution">
    <text evidence="1">The sequence shown here is derived from an EMBL/GenBank/DDBJ whole genome shotgun (WGS) entry which is preliminary data.</text>
</comment>
<feature type="non-terminal residue" evidence="1">
    <location>
        <position position="505"/>
    </location>
</feature>
<sequence>MAITLTEYANLRRLVAAGTNEIWWESNVATGEMTELAAANGDIDTTDQLNMFEAYQKAIIVNGANLKIADFGNTKITITALTDNRCPAKGDLLTQDQGDGIAYMIVDFVNTARTNIYGYAYYTGNATAFNTTVDISSNDGIGSMDPNPIPNANISAVTAPPHWYDWTAYPDVTIDGVITSYGSLPNKAYLGCLYNGRAVLSGNPEEPNQWYMSRQNNIFDWAYIANDDQSPVKGSQGDLGEVGDIVRCLGPYKDDYLIIGCAGSEFIMFGDPMHGGELRELTLTTGVFGANSYCWDNNNNFYFWGNNGLYKITVPGVPICISQFKLPRIVKDEAASPSTHRVILLYDNDRHGIVVAITVLATGANSNYWYDLNALDEQGIGGFFPESYATDCAIYSGIYYNSNTASLKSLLLGNTDGYIRVFDDTVKNDVPASGAEAIDSYVGLGPISMSGILQREGILSGIDLTVAGGGIGGSQSDSDDVDFKVYTARTSEQVIERLNANTNPN</sequence>
<evidence type="ECO:0000313" key="1">
    <source>
        <dbReference type="EMBL" id="KKM19691.1"/>
    </source>
</evidence>
<organism evidence="1">
    <name type="scientific">marine sediment metagenome</name>
    <dbReference type="NCBI Taxonomy" id="412755"/>
    <lineage>
        <taxon>unclassified sequences</taxon>
        <taxon>metagenomes</taxon>
        <taxon>ecological metagenomes</taxon>
    </lineage>
</organism>